<proteinExistence type="predicted"/>
<organism evidence="1 2">
    <name type="scientific">Hymenobacter qilianensis</name>
    <dbReference type="NCBI Taxonomy" id="1385715"/>
    <lineage>
        <taxon>Bacteria</taxon>
        <taxon>Pseudomonadati</taxon>
        <taxon>Bacteroidota</taxon>
        <taxon>Cytophagia</taxon>
        <taxon>Cytophagales</taxon>
        <taxon>Hymenobacteraceae</taxon>
        <taxon>Hymenobacter</taxon>
    </lineage>
</organism>
<reference evidence="1 2" key="1">
    <citation type="journal article" date="2019" name="Int. J. Syst. Evol. Microbiol.">
        <title>The Global Catalogue of Microorganisms (GCM) 10K type strain sequencing project: providing services to taxonomists for standard genome sequencing and annotation.</title>
        <authorList>
            <consortium name="The Broad Institute Genomics Platform"/>
            <consortium name="The Broad Institute Genome Sequencing Center for Infectious Disease"/>
            <person name="Wu L."/>
            <person name="Ma J."/>
        </authorList>
    </citation>
    <scope>NUCLEOTIDE SEQUENCE [LARGE SCALE GENOMIC DNA]</scope>
    <source>
        <strain evidence="1 2">CGMCC 1.12720</strain>
    </source>
</reference>
<evidence type="ECO:0000313" key="1">
    <source>
        <dbReference type="EMBL" id="GGF57273.1"/>
    </source>
</evidence>
<accession>A0ACB5PNX8</accession>
<gene>
    <name evidence="1" type="ORF">GCM10011375_10550</name>
</gene>
<evidence type="ECO:0000313" key="2">
    <source>
        <dbReference type="Proteomes" id="UP000605392"/>
    </source>
</evidence>
<dbReference type="EMBL" id="BMFN01000001">
    <property type="protein sequence ID" value="GGF57273.1"/>
    <property type="molecule type" value="Genomic_DNA"/>
</dbReference>
<keyword evidence="2" id="KW-1185">Reference proteome</keyword>
<comment type="caution">
    <text evidence="1">The sequence shown here is derived from an EMBL/GenBank/DDBJ whole genome shotgun (WGS) entry which is preliminary data.</text>
</comment>
<sequence length="557" mass="61692">MTFYFSPFTFRFFMSVRAHLLFLLGIGIGMSGCAAVSSPEGGPKDLTPPKLVRTSPEQGARNVTQRSIRLEFSETVQLKDLQKNLIIAPVISEENKYQVREDKGGVTLTFEQPLDKNTTYSFNFGKAITDITENNEAPNVMLSFSTGADLDSGRVFGRVTDLLTKRTAEDISVILYPEADTANIRRGRPYYLARTTKNGQYSFQNLREGRYRLFALQDKNNTRRYEEGERIAYLPELITVAPGLDSIALVLVRPDARRPLATGRQGTPTQFKVSYNEGVRQAVLAPLPGGGATSPEAVAQLNSALQVADQGKSVVLYKTKAVAEGRYLLSATDSVGNVGRDTINVRFQGNAPARRGPAYTVEGSPQEVYYQGQVQFVFTEPVILPPNKPFGTLVEDSTARRPLRLPQDGTLSPDRVRLTVKPNFKARKTATIILDSTAITSVTGQSLGLRPLRLRISEQSPSGTLSGAIQTKFTRYQIQLINDTFQPVAVLDSPKNRYIFTNIAPGSYQIRVLIDADANGTWYGGDPQFRLPAEPVYIFPKKLDVRANWEQEENIAF</sequence>
<dbReference type="Proteomes" id="UP000605392">
    <property type="component" value="Unassembled WGS sequence"/>
</dbReference>
<protein>
    <submittedName>
        <fullName evidence="1">Uncharacterized protein</fullName>
    </submittedName>
</protein>
<name>A0ACB5PNX8_9BACT</name>